<evidence type="ECO:0000313" key="2">
    <source>
        <dbReference type="Proteomes" id="UP000026962"/>
    </source>
</evidence>
<reference evidence="1" key="2">
    <citation type="submission" date="2018-05" db="EMBL/GenBank/DDBJ databases">
        <title>OpunRS2 (Oryza punctata Reference Sequence Version 2).</title>
        <authorList>
            <person name="Zhang J."/>
            <person name="Kudrna D."/>
            <person name="Lee S."/>
            <person name="Talag J."/>
            <person name="Welchert J."/>
            <person name="Wing R.A."/>
        </authorList>
    </citation>
    <scope>NUCLEOTIDE SEQUENCE [LARGE SCALE GENOMIC DNA]</scope>
</reference>
<dbReference type="EnsemblPlants" id="OPUNC04G05090.1">
    <property type="protein sequence ID" value="OPUNC04G05090.1"/>
    <property type="gene ID" value="OPUNC04G05090"/>
</dbReference>
<organism evidence="1">
    <name type="scientific">Oryza punctata</name>
    <name type="common">Red rice</name>
    <dbReference type="NCBI Taxonomy" id="4537"/>
    <lineage>
        <taxon>Eukaryota</taxon>
        <taxon>Viridiplantae</taxon>
        <taxon>Streptophyta</taxon>
        <taxon>Embryophyta</taxon>
        <taxon>Tracheophyta</taxon>
        <taxon>Spermatophyta</taxon>
        <taxon>Magnoliopsida</taxon>
        <taxon>Liliopsida</taxon>
        <taxon>Poales</taxon>
        <taxon>Poaceae</taxon>
        <taxon>BOP clade</taxon>
        <taxon>Oryzoideae</taxon>
        <taxon>Oryzeae</taxon>
        <taxon>Oryzinae</taxon>
        <taxon>Oryza</taxon>
    </lineage>
</organism>
<keyword evidence="2" id="KW-1185">Reference proteome</keyword>
<evidence type="ECO:0000313" key="1">
    <source>
        <dbReference type="EnsemblPlants" id="OPUNC04G05090.1"/>
    </source>
</evidence>
<protein>
    <submittedName>
        <fullName evidence="1">Uncharacterized protein</fullName>
    </submittedName>
</protein>
<name>A0A0E0KNM4_ORYPU</name>
<proteinExistence type="predicted"/>
<dbReference type="HOGENOM" id="CLU_2853556_0_0_1"/>
<dbReference type="Proteomes" id="UP000026962">
    <property type="component" value="Chromosome 4"/>
</dbReference>
<accession>A0A0E0KNM4</accession>
<dbReference type="Gramene" id="OPUNC04G05090.1">
    <property type="protein sequence ID" value="OPUNC04G05090.1"/>
    <property type="gene ID" value="OPUNC04G05090"/>
</dbReference>
<sequence>MRGADDREEEGVGRWRSGMEMLMTMVAVAMLGGDRAAVSDGEVAAVVARGEGICSSASTRR</sequence>
<reference evidence="1" key="1">
    <citation type="submission" date="2015-04" db="UniProtKB">
        <authorList>
            <consortium name="EnsemblPlants"/>
        </authorList>
    </citation>
    <scope>IDENTIFICATION</scope>
</reference>
<dbReference type="AlphaFoldDB" id="A0A0E0KNM4"/>